<reference evidence="10 11" key="1">
    <citation type="journal article" date="2016" name="Nat. Commun.">
        <title>Thousands of microbial genomes shed light on interconnected biogeochemical processes in an aquifer system.</title>
        <authorList>
            <person name="Anantharaman K."/>
            <person name="Brown C.T."/>
            <person name="Hug L.A."/>
            <person name="Sharon I."/>
            <person name="Castelle C.J."/>
            <person name="Probst A.J."/>
            <person name="Thomas B.C."/>
            <person name="Singh A."/>
            <person name="Wilkins M.J."/>
            <person name="Karaoz U."/>
            <person name="Brodie E.L."/>
            <person name="Williams K.H."/>
            <person name="Hubbard S.S."/>
            <person name="Banfield J.F."/>
        </authorList>
    </citation>
    <scope>NUCLEOTIDE SEQUENCE [LARGE SCALE GENOMIC DNA]</scope>
</reference>
<feature type="domain" description="B12-binding" evidence="8">
    <location>
        <begin position="7"/>
        <end position="148"/>
    </location>
</feature>
<dbReference type="GO" id="GO:0031419">
    <property type="term" value="F:cobalamin binding"/>
    <property type="evidence" value="ECO:0007669"/>
    <property type="project" value="InterPro"/>
</dbReference>
<evidence type="ECO:0000259" key="9">
    <source>
        <dbReference type="PROSITE" id="PS51918"/>
    </source>
</evidence>
<feature type="domain" description="Radical SAM core" evidence="9">
    <location>
        <begin position="195"/>
        <end position="419"/>
    </location>
</feature>
<evidence type="ECO:0000313" key="11">
    <source>
        <dbReference type="Proteomes" id="UP000179242"/>
    </source>
</evidence>
<dbReference type="CDD" id="cd01335">
    <property type="entry name" value="Radical_SAM"/>
    <property type="match status" value="1"/>
</dbReference>
<evidence type="ECO:0000256" key="1">
    <source>
        <dbReference type="ARBA" id="ARBA00001966"/>
    </source>
</evidence>
<dbReference type="InterPro" id="IPR006158">
    <property type="entry name" value="Cobalamin-bd"/>
</dbReference>
<dbReference type="CDD" id="cd02068">
    <property type="entry name" value="radical_SAM_B12_BD"/>
    <property type="match status" value="1"/>
</dbReference>
<dbReference type="SMART" id="SM00729">
    <property type="entry name" value="Elp3"/>
    <property type="match status" value="1"/>
</dbReference>
<evidence type="ECO:0000256" key="5">
    <source>
        <dbReference type="ARBA" id="ARBA00022723"/>
    </source>
</evidence>
<keyword evidence="3" id="KW-0808">Transferase</keyword>
<dbReference type="PROSITE" id="PS51918">
    <property type="entry name" value="RADICAL_SAM"/>
    <property type="match status" value="1"/>
</dbReference>
<dbReference type="Gene3D" id="3.80.30.20">
    <property type="entry name" value="tm_1862 like domain"/>
    <property type="match status" value="1"/>
</dbReference>
<dbReference type="EMBL" id="MEUJ01000008">
    <property type="protein sequence ID" value="OGC39541.1"/>
    <property type="molecule type" value="Genomic_DNA"/>
</dbReference>
<dbReference type="PANTHER" id="PTHR43409">
    <property type="entry name" value="ANAEROBIC MAGNESIUM-PROTOPORPHYRIN IX MONOMETHYL ESTER CYCLASE-RELATED"/>
    <property type="match status" value="1"/>
</dbReference>
<dbReference type="GO" id="GO:0003824">
    <property type="term" value="F:catalytic activity"/>
    <property type="evidence" value="ECO:0007669"/>
    <property type="project" value="InterPro"/>
</dbReference>
<dbReference type="SFLD" id="SFLDS00029">
    <property type="entry name" value="Radical_SAM"/>
    <property type="match status" value="1"/>
</dbReference>
<dbReference type="GO" id="GO:0046872">
    <property type="term" value="F:metal ion binding"/>
    <property type="evidence" value="ECO:0007669"/>
    <property type="project" value="UniProtKB-KW"/>
</dbReference>
<dbReference type="GO" id="GO:0051539">
    <property type="term" value="F:4 iron, 4 sulfur cluster binding"/>
    <property type="evidence" value="ECO:0007669"/>
    <property type="project" value="UniProtKB-KW"/>
</dbReference>
<dbReference type="InterPro" id="IPR058240">
    <property type="entry name" value="rSAM_sf"/>
</dbReference>
<dbReference type="PANTHER" id="PTHR43409:SF7">
    <property type="entry name" value="BLL1977 PROTEIN"/>
    <property type="match status" value="1"/>
</dbReference>
<evidence type="ECO:0000256" key="2">
    <source>
        <dbReference type="ARBA" id="ARBA00022603"/>
    </source>
</evidence>
<organism evidence="10 11">
    <name type="scientific">candidate division WOR-1 bacterium RIFOXYC2_FULL_46_14</name>
    <dbReference type="NCBI Taxonomy" id="1802587"/>
    <lineage>
        <taxon>Bacteria</taxon>
        <taxon>Bacillati</taxon>
        <taxon>Saganbacteria</taxon>
    </lineage>
</organism>
<evidence type="ECO:0000256" key="6">
    <source>
        <dbReference type="ARBA" id="ARBA00023004"/>
    </source>
</evidence>
<protein>
    <submittedName>
        <fullName evidence="10">Uncharacterized protein</fullName>
    </submittedName>
</protein>
<accession>A0A1F4U3S7</accession>
<name>A0A1F4U3S7_UNCSA</name>
<evidence type="ECO:0000313" key="10">
    <source>
        <dbReference type="EMBL" id="OGC39541.1"/>
    </source>
</evidence>
<dbReference type="SUPFAM" id="SSF102114">
    <property type="entry name" value="Radical SAM enzymes"/>
    <property type="match status" value="1"/>
</dbReference>
<dbReference type="Pfam" id="PF04055">
    <property type="entry name" value="Radical_SAM"/>
    <property type="match status" value="1"/>
</dbReference>
<keyword evidence="7" id="KW-0411">Iron-sulfur</keyword>
<evidence type="ECO:0000259" key="8">
    <source>
        <dbReference type="PROSITE" id="PS51332"/>
    </source>
</evidence>
<gene>
    <name evidence="10" type="ORF">A2438_08305</name>
</gene>
<keyword evidence="4" id="KW-0949">S-adenosyl-L-methionine</keyword>
<evidence type="ECO:0000256" key="3">
    <source>
        <dbReference type="ARBA" id="ARBA00022679"/>
    </source>
</evidence>
<dbReference type="InterPro" id="IPR007197">
    <property type="entry name" value="rSAM"/>
</dbReference>
<evidence type="ECO:0000256" key="4">
    <source>
        <dbReference type="ARBA" id="ARBA00022691"/>
    </source>
</evidence>
<keyword evidence="2" id="KW-0489">Methyltransferase</keyword>
<comment type="caution">
    <text evidence="10">The sequence shown here is derived from an EMBL/GenBank/DDBJ whole genome shotgun (WGS) entry which is preliminary data.</text>
</comment>
<sequence length="477" mass="53806">MKICLINPTNVNRDWGYSFPPLGIAYIAAKVLALGFEVFVFDRDLLLWKNNMDFKRVDELTEKMLREERPDFVGIGATTPLIFDTYKVARMVKKIVPLARVIAGGVHPTILSHQVMADCKEIDCVVVGEGEETFVNILLGNKAENILGILYRKGEDVVANPLPPPIKEMDSILFPARELLDMRSYTQKSKHLIRGVSLKGTSIFTTRGCPFLCSFCCAPLVFGRSVRYHSAGYVIAELEHLIERYKVEGIYFADDMFASNLARAHAICDEIIKRGINRKIVFAVQMKANAVDEDILLKLKKAGCIQVEYGFESGSQKMLDLMNKRVKIADNYKAAGLTRKVGLRILANLIVGMPGETKEDFAQTMRFLKKIKPDVAGLYKLVLLPGTKLYNDFEKQFSEAKNWDCSLVDDLNINLTDIPKSEFIALFKKAKAGISISNARAYILYNFKRNAFATIGEVLFLVINKVRSYIRKVKQCR</sequence>
<keyword evidence="5" id="KW-0479">Metal-binding</keyword>
<evidence type="ECO:0000256" key="7">
    <source>
        <dbReference type="ARBA" id="ARBA00023014"/>
    </source>
</evidence>
<comment type="cofactor">
    <cofactor evidence="1">
        <name>[4Fe-4S] cluster</name>
        <dbReference type="ChEBI" id="CHEBI:49883"/>
    </cofactor>
</comment>
<dbReference type="PROSITE" id="PS51332">
    <property type="entry name" value="B12_BINDING"/>
    <property type="match status" value="1"/>
</dbReference>
<dbReference type="SFLD" id="SFLDG01082">
    <property type="entry name" value="B12-binding_domain_containing"/>
    <property type="match status" value="1"/>
</dbReference>
<dbReference type="Pfam" id="PF02310">
    <property type="entry name" value="B12-binding"/>
    <property type="match status" value="1"/>
</dbReference>
<dbReference type="Gene3D" id="3.40.50.280">
    <property type="entry name" value="Cobalamin-binding domain"/>
    <property type="match status" value="1"/>
</dbReference>
<keyword evidence="6" id="KW-0408">Iron</keyword>
<dbReference type="SFLD" id="SFLDG01123">
    <property type="entry name" value="methyltransferase_(Class_B)"/>
    <property type="match status" value="1"/>
</dbReference>
<proteinExistence type="predicted"/>
<dbReference type="InterPro" id="IPR023404">
    <property type="entry name" value="rSAM_horseshoe"/>
</dbReference>
<dbReference type="InterPro" id="IPR051198">
    <property type="entry name" value="BchE-like"/>
</dbReference>
<dbReference type="AlphaFoldDB" id="A0A1F4U3S7"/>
<dbReference type="GO" id="GO:0005829">
    <property type="term" value="C:cytosol"/>
    <property type="evidence" value="ECO:0007669"/>
    <property type="project" value="TreeGrafter"/>
</dbReference>
<dbReference type="InterPro" id="IPR034466">
    <property type="entry name" value="Methyltransferase_Class_B"/>
</dbReference>
<dbReference type="Proteomes" id="UP000179242">
    <property type="component" value="Unassembled WGS sequence"/>
</dbReference>
<dbReference type="InterPro" id="IPR006638">
    <property type="entry name" value="Elp3/MiaA/NifB-like_rSAM"/>
</dbReference>